<proteinExistence type="predicted"/>
<dbReference type="FunCoup" id="A0A0P0VKR5">
    <property type="interactions" value="331"/>
</dbReference>
<dbReference type="EMBL" id="AP014958">
    <property type="protein sequence ID" value="BAS79399.1"/>
    <property type="molecule type" value="Genomic_DNA"/>
</dbReference>
<organism evidence="1 2">
    <name type="scientific">Oryza sativa subsp. japonica</name>
    <name type="common">Rice</name>
    <dbReference type="NCBI Taxonomy" id="39947"/>
    <lineage>
        <taxon>Eukaryota</taxon>
        <taxon>Viridiplantae</taxon>
        <taxon>Streptophyta</taxon>
        <taxon>Embryophyta</taxon>
        <taxon>Tracheophyta</taxon>
        <taxon>Spermatophyta</taxon>
        <taxon>Magnoliopsida</taxon>
        <taxon>Liliopsida</taxon>
        <taxon>Poales</taxon>
        <taxon>Poaceae</taxon>
        <taxon>BOP clade</taxon>
        <taxon>Oryzoideae</taxon>
        <taxon>Oryzeae</taxon>
        <taxon>Oryzinae</taxon>
        <taxon>Oryza</taxon>
        <taxon>Oryza sativa</taxon>
    </lineage>
</organism>
<accession>A0A0P0VKR5</accession>
<name>A0A0P0VKR5_ORYSJ</name>
<sequence>MRSTAAEADGSNTVGGVAAAVRQAWRGRKLITEFLEASLRIPDLTLLKNNMQSFCYPTSPPTLDVLMQAILLIEADVALMDVSATMWSVQSRLTRCPRPWSSAEAVFQVPEEMKRMLGRWFWRRDWVAMEETG</sequence>
<protein>
    <submittedName>
        <fullName evidence="1">Os02g0578333 protein</fullName>
    </submittedName>
</protein>
<dbReference type="InParanoid" id="A0A0P0VKR5"/>
<gene>
    <name evidence="1" type="ordered locus">Os02g0578333</name>
    <name evidence="1" type="ORF">OSNPB_020578333</name>
</gene>
<reference evidence="2" key="1">
    <citation type="journal article" date="2005" name="Nature">
        <title>The map-based sequence of the rice genome.</title>
        <authorList>
            <consortium name="International rice genome sequencing project (IRGSP)"/>
            <person name="Matsumoto T."/>
            <person name="Wu J."/>
            <person name="Kanamori H."/>
            <person name="Katayose Y."/>
            <person name="Fujisawa M."/>
            <person name="Namiki N."/>
            <person name="Mizuno H."/>
            <person name="Yamamoto K."/>
            <person name="Antonio B.A."/>
            <person name="Baba T."/>
            <person name="Sakata K."/>
            <person name="Nagamura Y."/>
            <person name="Aoki H."/>
            <person name="Arikawa K."/>
            <person name="Arita K."/>
            <person name="Bito T."/>
            <person name="Chiden Y."/>
            <person name="Fujitsuka N."/>
            <person name="Fukunaka R."/>
            <person name="Hamada M."/>
            <person name="Harada C."/>
            <person name="Hayashi A."/>
            <person name="Hijishita S."/>
            <person name="Honda M."/>
            <person name="Hosokawa S."/>
            <person name="Ichikawa Y."/>
            <person name="Idonuma A."/>
            <person name="Iijima M."/>
            <person name="Ikeda M."/>
            <person name="Ikeno M."/>
            <person name="Ito K."/>
            <person name="Ito S."/>
            <person name="Ito T."/>
            <person name="Ito Y."/>
            <person name="Ito Y."/>
            <person name="Iwabuchi A."/>
            <person name="Kamiya K."/>
            <person name="Karasawa W."/>
            <person name="Kurita K."/>
            <person name="Katagiri S."/>
            <person name="Kikuta A."/>
            <person name="Kobayashi H."/>
            <person name="Kobayashi N."/>
            <person name="Machita K."/>
            <person name="Maehara T."/>
            <person name="Masukawa M."/>
            <person name="Mizubayashi T."/>
            <person name="Mukai Y."/>
            <person name="Nagasaki H."/>
            <person name="Nagata Y."/>
            <person name="Naito S."/>
            <person name="Nakashima M."/>
            <person name="Nakama Y."/>
            <person name="Nakamichi Y."/>
            <person name="Nakamura M."/>
            <person name="Meguro A."/>
            <person name="Negishi M."/>
            <person name="Ohta I."/>
            <person name="Ohta T."/>
            <person name="Okamoto M."/>
            <person name="Ono N."/>
            <person name="Saji S."/>
            <person name="Sakaguchi M."/>
            <person name="Sakai K."/>
            <person name="Shibata M."/>
            <person name="Shimokawa T."/>
            <person name="Song J."/>
            <person name="Takazaki Y."/>
            <person name="Terasawa K."/>
            <person name="Tsugane M."/>
            <person name="Tsuji K."/>
            <person name="Ueda S."/>
            <person name="Waki K."/>
            <person name="Yamagata H."/>
            <person name="Yamamoto M."/>
            <person name="Yamamoto S."/>
            <person name="Yamane H."/>
            <person name="Yoshiki S."/>
            <person name="Yoshihara R."/>
            <person name="Yukawa K."/>
            <person name="Zhong H."/>
            <person name="Yano M."/>
            <person name="Yuan Q."/>
            <person name="Ouyang S."/>
            <person name="Liu J."/>
            <person name="Jones K.M."/>
            <person name="Gansberger K."/>
            <person name="Moffat K."/>
            <person name="Hill J."/>
            <person name="Bera J."/>
            <person name="Fadrosh D."/>
            <person name="Jin S."/>
            <person name="Johri S."/>
            <person name="Kim M."/>
            <person name="Overton L."/>
            <person name="Reardon M."/>
            <person name="Tsitrin T."/>
            <person name="Vuong H."/>
            <person name="Weaver B."/>
            <person name="Ciecko A."/>
            <person name="Tallon L."/>
            <person name="Jackson J."/>
            <person name="Pai G."/>
            <person name="Aken S.V."/>
            <person name="Utterback T."/>
            <person name="Reidmuller S."/>
            <person name="Feldblyum T."/>
            <person name="Hsiao J."/>
            <person name="Zismann V."/>
            <person name="Iobst S."/>
            <person name="de Vazeille A.R."/>
            <person name="Buell C.R."/>
            <person name="Ying K."/>
            <person name="Li Y."/>
            <person name="Lu T."/>
            <person name="Huang Y."/>
            <person name="Zhao Q."/>
            <person name="Feng Q."/>
            <person name="Zhang L."/>
            <person name="Zhu J."/>
            <person name="Weng Q."/>
            <person name="Mu J."/>
            <person name="Lu Y."/>
            <person name="Fan D."/>
            <person name="Liu Y."/>
            <person name="Guan J."/>
            <person name="Zhang Y."/>
            <person name="Yu S."/>
            <person name="Liu X."/>
            <person name="Zhang Y."/>
            <person name="Hong G."/>
            <person name="Han B."/>
            <person name="Choisne N."/>
            <person name="Demange N."/>
            <person name="Orjeda G."/>
            <person name="Samain S."/>
            <person name="Cattolico L."/>
            <person name="Pelletier E."/>
            <person name="Couloux A."/>
            <person name="Segurens B."/>
            <person name="Wincker P."/>
            <person name="D'Hont A."/>
            <person name="Scarpelli C."/>
            <person name="Weissenbach J."/>
            <person name="Salanoubat M."/>
            <person name="Quetier F."/>
            <person name="Yu Y."/>
            <person name="Kim H.R."/>
            <person name="Rambo T."/>
            <person name="Currie J."/>
            <person name="Collura K."/>
            <person name="Luo M."/>
            <person name="Yang T."/>
            <person name="Ammiraju J.S.S."/>
            <person name="Engler F."/>
            <person name="Soderlund C."/>
            <person name="Wing R.A."/>
            <person name="Palmer L.E."/>
            <person name="de la Bastide M."/>
            <person name="Spiegel L."/>
            <person name="Nascimento L."/>
            <person name="Zutavern T."/>
            <person name="O'Shaughnessy A."/>
            <person name="Dike S."/>
            <person name="Dedhia N."/>
            <person name="Preston R."/>
            <person name="Balija V."/>
            <person name="McCombie W.R."/>
            <person name="Chow T."/>
            <person name="Chen H."/>
            <person name="Chung M."/>
            <person name="Chen C."/>
            <person name="Shaw J."/>
            <person name="Wu H."/>
            <person name="Hsiao K."/>
            <person name="Chao Y."/>
            <person name="Chu M."/>
            <person name="Cheng C."/>
            <person name="Hour A."/>
            <person name="Lee P."/>
            <person name="Lin S."/>
            <person name="Lin Y."/>
            <person name="Liou J."/>
            <person name="Liu S."/>
            <person name="Hsing Y."/>
            <person name="Raghuvanshi S."/>
            <person name="Mohanty A."/>
            <person name="Bharti A.K."/>
            <person name="Gaur A."/>
            <person name="Gupta V."/>
            <person name="Kumar D."/>
            <person name="Ravi V."/>
            <person name="Vij S."/>
            <person name="Kapur A."/>
            <person name="Khurana P."/>
            <person name="Khurana P."/>
            <person name="Khurana J.P."/>
            <person name="Tyagi A.K."/>
            <person name="Gaikwad K."/>
            <person name="Singh A."/>
            <person name="Dalal V."/>
            <person name="Srivastava S."/>
            <person name="Dixit A."/>
            <person name="Pal A.K."/>
            <person name="Ghazi I.A."/>
            <person name="Yadav M."/>
            <person name="Pandit A."/>
            <person name="Bhargava A."/>
            <person name="Sureshbabu K."/>
            <person name="Batra K."/>
            <person name="Sharma T.R."/>
            <person name="Mohapatra T."/>
            <person name="Singh N.K."/>
            <person name="Messing J."/>
            <person name="Nelson A.B."/>
            <person name="Fuks G."/>
            <person name="Kavchok S."/>
            <person name="Keizer G."/>
            <person name="Linton E."/>
            <person name="Llaca V."/>
            <person name="Song R."/>
            <person name="Tanyolac B."/>
            <person name="Young S."/>
            <person name="Ho-Il K."/>
            <person name="Hahn J.H."/>
            <person name="Sangsakoo G."/>
            <person name="Vanavichit A."/>
            <person name="de Mattos Luiz.A.T."/>
            <person name="Zimmer P.D."/>
            <person name="Malone G."/>
            <person name="Dellagostin O."/>
            <person name="de Oliveira A.C."/>
            <person name="Bevan M."/>
            <person name="Bancroft I."/>
            <person name="Minx P."/>
            <person name="Cordum H."/>
            <person name="Wilson R."/>
            <person name="Cheng Z."/>
            <person name="Jin W."/>
            <person name="Jiang J."/>
            <person name="Leong S.A."/>
            <person name="Iwama H."/>
            <person name="Gojobori T."/>
            <person name="Itoh T."/>
            <person name="Niimura Y."/>
            <person name="Fujii Y."/>
            <person name="Habara T."/>
            <person name="Sakai H."/>
            <person name="Sato Y."/>
            <person name="Wilson G."/>
            <person name="Kumar K."/>
            <person name="McCouch S."/>
            <person name="Juretic N."/>
            <person name="Hoen D."/>
            <person name="Wright S."/>
            <person name="Bruskiewich R."/>
            <person name="Bureau T."/>
            <person name="Miyao A."/>
            <person name="Hirochika H."/>
            <person name="Nishikawa T."/>
            <person name="Kadowaki K."/>
            <person name="Sugiura M."/>
            <person name="Burr B."/>
            <person name="Sasaki T."/>
        </authorList>
    </citation>
    <scope>NUCLEOTIDE SEQUENCE [LARGE SCALE GENOMIC DNA]</scope>
    <source>
        <strain evidence="2">cv. Nipponbare</strain>
    </source>
</reference>
<evidence type="ECO:0000313" key="2">
    <source>
        <dbReference type="Proteomes" id="UP000059680"/>
    </source>
</evidence>
<dbReference type="PaxDb" id="39947-A0A0P0VKR5"/>
<dbReference type="AlphaFoldDB" id="A0A0P0VKR5"/>
<keyword evidence="2" id="KW-1185">Reference proteome</keyword>
<reference evidence="1 2" key="3">
    <citation type="journal article" date="2013" name="Rice">
        <title>Improvement of the Oryza sativa Nipponbare reference genome using next generation sequence and optical map data.</title>
        <authorList>
            <person name="Kawahara Y."/>
            <person name="de la Bastide M."/>
            <person name="Hamilton J.P."/>
            <person name="Kanamori H."/>
            <person name="McCombie W.R."/>
            <person name="Ouyang S."/>
            <person name="Schwartz D.C."/>
            <person name="Tanaka T."/>
            <person name="Wu J."/>
            <person name="Zhou S."/>
            <person name="Childs K.L."/>
            <person name="Davidson R.M."/>
            <person name="Lin H."/>
            <person name="Quesada-Ocampo L."/>
            <person name="Vaillancourt B."/>
            <person name="Sakai H."/>
            <person name="Lee S.S."/>
            <person name="Kim J."/>
            <person name="Numa H."/>
            <person name="Itoh T."/>
            <person name="Buell C.R."/>
            <person name="Matsumoto T."/>
        </authorList>
    </citation>
    <scope>NUCLEOTIDE SEQUENCE [LARGE SCALE GENOMIC DNA]</scope>
    <source>
        <strain evidence="2">cv. Nipponbare</strain>
    </source>
</reference>
<reference evidence="1 2" key="2">
    <citation type="journal article" date="2013" name="Plant Cell Physiol.">
        <title>Rice Annotation Project Database (RAP-DB): an integrative and interactive database for rice genomics.</title>
        <authorList>
            <person name="Sakai H."/>
            <person name="Lee S.S."/>
            <person name="Tanaka T."/>
            <person name="Numa H."/>
            <person name="Kim J."/>
            <person name="Kawahara Y."/>
            <person name="Wakimoto H."/>
            <person name="Yang C.C."/>
            <person name="Iwamoto M."/>
            <person name="Abe T."/>
            <person name="Yamada Y."/>
            <person name="Muto A."/>
            <person name="Inokuchi H."/>
            <person name="Ikemura T."/>
            <person name="Matsumoto T."/>
            <person name="Sasaki T."/>
            <person name="Itoh T."/>
        </authorList>
    </citation>
    <scope>NUCLEOTIDE SEQUENCE [LARGE SCALE GENOMIC DNA]</scope>
    <source>
        <strain evidence="2">cv. Nipponbare</strain>
    </source>
</reference>
<evidence type="ECO:0000313" key="1">
    <source>
        <dbReference type="EMBL" id="BAS79399.1"/>
    </source>
</evidence>
<dbReference type="Proteomes" id="UP000059680">
    <property type="component" value="Chromosome 2"/>
</dbReference>